<dbReference type="PRINTS" id="PR00038">
    <property type="entry name" value="HTHLUXR"/>
</dbReference>
<dbReference type="CDD" id="cd06170">
    <property type="entry name" value="LuxR_C_like"/>
    <property type="match status" value="1"/>
</dbReference>
<reference evidence="6 7" key="1">
    <citation type="submission" date="2017-10" db="EMBL/GenBank/DDBJ databases">
        <title>Paenichitinophaga pekingensis gen. nov., sp. nov., isolated from activated sludge.</title>
        <authorList>
            <person name="Jin D."/>
            <person name="Kong X."/>
            <person name="Deng Y."/>
            <person name="Bai Z."/>
        </authorList>
    </citation>
    <scope>NUCLEOTIDE SEQUENCE [LARGE SCALE GENOMIC DNA]</scope>
    <source>
        <strain evidence="6 7">13</strain>
    </source>
</reference>
<evidence type="ECO:0000256" key="3">
    <source>
        <dbReference type="ARBA" id="ARBA00023163"/>
    </source>
</evidence>
<dbReference type="PANTHER" id="PTHR44688">
    <property type="entry name" value="DNA-BINDING TRANSCRIPTIONAL ACTIVATOR DEVR_DOSR"/>
    <property type="match status" value="1"/>
</dbReference>
<dbReference type="EMBL" id="CP023777">
    <property type="protein sequence ID" value="ATL46274.1"/>
    <property type="molecule type" value="Genomic_DNA"/>
</dbReference>
<dbReference type="GO" id="GO:0003677">
    <property type="term" value="F:DNA binding"/>
    <property type="evidence" value="ECO:0007669"/>
    <property type="project" value="UniProtKB-KW"/>
</dbReference>
<keyword evidence="2" id="KW-0238">DNA-binding</keyword>
<dbReference type="InterPro" id="IPR016032">
    <property type="entry name" value="Sig_transdc_resp-reg_C-effctor"/>
</dbReference>
<dbReference type="InterPro" id="IPR036388">
    <property type="entry name" value="WH-like_DNA-bd_sf"/>
</dbReference>
<dbReference type="SMART" id="SM00091">
    <property type="entry name" value="PAS"/>
    <property type="match status" value="1"/>
</dbReference>
<keyword evidence="7" id="KW-1185">Reference proteome</keyword>
<dbReference type="InterPro" id="IPR000792">
    <property type="entry name" value="Tscrpt_reg_LuxR_C"/>
</dbReference>
<dbReference type="CDD" id="cd00130">
    <property type="entry name" value="PAS"/>
    <property type="match status" value="1"/>
</dbReference>
<dbReference type="KEGG" id="cbae:COR50_03300"/>
<dbReference type="Pfam" id="PF08447">
    <property type="entry name" value="PAS_3"/>
    <property type="match status" value="1"/>
</dbReference>
<dbReference type="Gene3D" id="1.10.10.10">
    <property type="entry name" value="Winged helix-like DNA-binding domain superfamily/Winged helix DNA-binding domain"/>
    <property type="match status" value="1"/>
</dbReference>
<protein>
    <recommendedName>
        <fullName evidence="8">Helix-turn-helix transcriptional regulator</fullName>
    </recommendedName>
</protein>
<feature type="domain" description="HTH luxR-type" evidence="4">
    <location>
        <begin position="166"/>
        <end position="231"/>
    </location>
</feature>
<dbReference type="PROSITE" id="PS00622">
    <property type="entry name" value="HTH_LUXR_1"/>
    <property type="match status" value="1"/>
</dbReference>
<accession>A0A291QR10</accession>
<dbReference type="InterPro" id="IPR000014">
    <property type="entry name" value="PAS"/>
</dbReference>
<dbReference type="InterPro" id="IPR035965">
    <property type="entry name" value="PAS-like_dom_sf"/>
</dbReference>
<dbReference type="PROSITE" id="PS50112">
    <property type="entry name" value="PAS"/>
    <property type="match status" value="1"/>
</dbReference>
<dbReference type="SMART" id="SM00421">
    <property type="entry name" value="HTH_LUXR"/>
    <property type="match status" value="1"/>
</dbReference>
<dbReference type="SUPFAM" id="SSF46894">
    <property type="entry name" value="C-terminal effector domain of the bipartite response regulators"/>
    <property type="match status" value="1"/>
</dbReference>
<dbReference type="InterPro" id="IPR013655">
    <property type="entry name" value="PAS_fold_3"/>
</dbReference>
<dbReference type="GO" id="GO:0006355">
    <property type="term" value="P:regulation of DNA-templated transcription"/>
    <property type="evidence" value="ECO:0007669"/>
    <property type="project" value="InterPro"/>
</dbReference>
<evidence type="ECO:0000256" key="2">
    <source>
        <dbReference type="ARBA" id="ARBA00023125"/>
    </source>
</evidence>
<keyword evidence="1" id="KW-0805">Transcription regulation</keyword>
<dbReference type="Pfam" id="PF00196">
    <property type="entry name" value="GerE"/>
    <property type="match status" value="1"/>
</dbReference>
<dbReference type="PANTHER" id="PTHR44688:SF16">
    <property type="entry name" value="DNA-BINDING TRANSCRIPTIONAL ACTIVATOR DEVR_DOSR"/>
    <property type="match status" value="1"/>
</dbReference>
<dbReference type="NCBIfam" id="TIGR00229">
    <property type="entry name" value="sensory_box"/>
    <property type="match status" value="1"/>
</dbReference>
<sequence length="233" mass="26851">MQDMGTAHSDSLDALISENTHLKSQLERLRKIMDEMPAMVYTSNNERKSINWCNKTMEDTMGYTLDEITEKGMEFFKEIMHPEDFDIALVARNQFKDNQPLFGGVLRVKGRNDEDWKWVVGLGIPYKHDEFGNLQDVLCVFLDFSYAINTSNQISEALREVLRKSNESILNKLTPREKDIFMLAAQGKNNKEIAGFLSLSRYTVETHRKNIRLKLKVRNTSELVALAKQIGVQ</sequence>
<evidence type="ECO:0000313" key="6">
    <source>
        <dbReference type="EMBL" id="ATL46274.1"/>
    </source>
</evidence>
<feature type="domain" description="PAS" evidence="5">
    <location>
        <begin position="25"/>
        <end position="84"/>
    </location>
</feature>
<gene>
    <name evidence="6" type="ORF">COR50_03300</name>
</gene>
<proteinExistence type="predicted"/>
<dbReference type="Proteomes" id="UP000220133">
    <property type="component" value="Chromosome"/>
</dbReference>
<organism evidence="6 7">
    <name type="scientific">Chitinophaga caeni</name>
    <dbReference type="NCBI Taxonomy" id="2029983"/>
    <lineage>
        <taxon>Bacteria</taxon>
        <taxon>Pseudomonadati</taxon>
        <taxon>Bacteroidota</taxon>
        <taxon>Chitinophagia</taxon>
        <taxon>Chitinophagales</taxon>
        <taxon>Chitinophagaceae</taxon>
        <taxon>Chitinophaga</taxon>
    </lineage>
</organism>
<evidence type="ECO:0000259" key="4">
    <source>
        <dbReference type="PROSITE" id="PS50043"/>
    </source>
</evidence>
<dbReference type="OrthoDB" id="965844at2"/>
<dbReference type="AlphaFoldDB" id="A0A291QR10"/>
<evidence type="ECO:0008006" key="8">
    <source>
        <dbReference type="Google" id="ProtNLM"/>
    </source>
</evidence>
<evidence type="ECO:0000259" key="5">
    <source>
        <dbReference type="PROSITE" id="PS50112"/>
    </source>
</evidence>
<evidence type="ECO:0000256" key="1">
    <source>
        <dbReference type="ARBA" id="ARBA00023015"/>
    </source>
</evidence>
<dbReference type="SUPFAM" id="SSF55785">
    <property type="entry name" value="PYP-like sensor domain (PAS domain)"/>
    <property type="match status" value="1"/>
</dbReference>
<dbReference type="Gene3D" id="3.30.450.20">
    <property type="entry name" value="PAS domain"/>
    <property type="match status" value="1"/>
</dbReference>
<evidence type="ECO:0000313" key="7">
    <source>
        <dbReference type="Proteomes" id="UP000220133"/>
    </source>
</evidence>
<dbReference type="PROSITE" id="PS50043">
    <property type="entry name" value="HTH_LUXR_2"/>
    <property type="match status" value="1"/>
</dbReference>
<keyword evidence="3" id="KW-0804">Transcription</keyword>
<name>A0A291QR10_9BACT</name>